<name>A0AAN7VMZ4_9PEZI</name>
<organism evidence="1 2">
    <name type="scientific">Elasticomyces elasticus</name>
    <dbReference type="NCBI Taxonomy" id="574655"/>
    <lineage>
        <taxon>Eukaryota</taxon>
        <taxon>Fungi</taxon>
        <taxon>Dikarya</taxon>
        <taxon>Ascomycota</taxon>
        <taxon>Pezizomycotina</taxon>
        <taxon>Dothideomycetes</taxon>
        <taxon>Dothideomycetidae</taxon>
        <taxon>Mycosphaerellales</taxon>
        <taxon>Teratosphaeriaceae</taxon>
        <taxon>Elasticomyces</taxon>
    </lineage>
</organism>
<accession>A0AAN7VMZ4</accession>
<comment type="caution">
    <text evidence="1">The sequence shown here is derived from an EMBL/GenBank/DDBJ whole genome shotgun (WGS) entry which is preliminary data.</text>
</comment>
<dbReference type="EMBL" id="JAVRQU010000016">
    <property type="protein sequence ID" value="KAK5694159.1"/>
    <property type="molecule type" value="Genomic_DNA"/>
</dbReference>
<evidence type="ECO:0000313" key="1">
    <source>
        <dbReference type="EMBL" id="KAK5694159.1"/>
    </source>
</evidence>
<dbReference type="AlphaFoldDB" id="A0AAN7VMZ4"/>
<evidence type="ECO:0000313" key="2">
    <source>
        <dbReference type="Proteomes" id="UP001310594"/>
    </source>
</evidence>
<proteinExistence type="predicted"/>
<dbReference type="Proteomes" id="UP001310594">
    <property type="component" value="Unassembled WGS sequence"/>
</dbReference>
<reference evidence="1" key="1">
    <citation type="submission" date="2023-08" db="EMBL/GenBank/DDBJ databases">
        <title>Black Yeasts Isolated from many extreme environments.</title>
        <authorList>
            <person name="Coleine C."/>
            <person name="Stajich J.E."/>
            <person name="Selbmann L."/>
        </authorList>
    </citation>
    <scope>NUCLEOTIDE SEQUENCE</scope>
    <source>
        <strain evidence="1">CCFEE 5810</strain>
    </source>
</reference>
<gene>
    <name evidence="1" type="ORF">LTR97_009780</name>
</gene>
<sequence length="433" mass="49107">MFAYIDTFVCCAPKVSRRPHQPRAEASDVADDWVQVEPVKLSYAGALKQPVSPCGDDESSDQFSAQAVWADLLPAAQTLSDDGVELYNIAWSCSSCSFYRTPRVRPEYNSEYGEFECNMEPDFGSGPESHYNAANYALAGREPGNSFRDLRSAARGRKRQRDRLSKYYSFKHVNPGQLGADHQVLDGLNYKGCNTWPDHMNGHGAPDVFEVRVLRMTRKALYDEAQCYPRPPVLHKRSTDKTRGIVRTTRLQRKKLKKMQHRDVEDLNFEGREEGLQYFTTGNLNLFYHSENVLFKREIVLPKPDLDYTVLHRDAYAHGLEDCDCDGETCIQTVSTNHGEFVVKVHCAGTVTIEGDDARGELSGPQPQRTTWDWTDYMTMATRRGKSHASNADWVMLSGPRSVIRSSRGWRDQLAQKGRWLLMTCDTKSVALP</sequence>
<protein>
    <submittedName>
        <fullName evidence="1">Uncharacterized protein</fullName>
    </submittedName>
</protein>